<name>A0A284S4L8_ARMOS</name>
<organism evidence="2 3">
    <name type="scientific">Armillaria ostoyae</name>
    <name type="common">Armillaria root rot fungus</name>
    <dbReference type="NCBI Taxonomy" id="47428"/>
    <lineage>
        <taxon>Eukaryota</taxon>
        <taxon>Fungi</taxon>
        <taxon>Dikarya</taxon>
        <taxon>Basidiomycota</taxon>
        <taxon>Agaricomycotina</taxon>
        <taxon>Agaricomycetes</taxon>
        <taxon>Agaricomycetidae</taxon>
        <taxon>Agaricales</taxon>
        <taxon>Marasmiineae</taxon>
        <taxon>Physalacriaceae</taxon>
        <taxon>Armillaria</taxon>
    </lineage>
</organism>
<sequence length="69" mass="7333">MYLDYIDPTSPSSLSSSTTVAAGLSIGLASGPLTDLFNVNFSPLDLASAFCSCHLFNAIWPPEVQTWPP</sequence>
<accession>A0A284S4L8</accession>
<dbReference type="EMBL" id="FUEG01000031">
    <property type="protein sequence ID" value="SJL15909.1"/>
    <property type="molecule type" value="Genomic_DNA"/>
</dbReference>
<evidence type="ECO:0000313" key="1">
    <source>
        <dbReference type="EMBL" id="SJL15909.1"/>
    </source>
</evidence>
<evidence type="ECO:0000313" key="2">
    <source>
        <dbReference type="EMBL" id="SJL15916.1"/>
    </source>
</evidence>
<reference evidence="3" key="1">
    <citation type="journal article" date="2017" name="Nat. Ecol. Evol.">
        <title>Genome expansion and lineage-specific genetic innovations in the forest pathogenic fungi Armillaria.</title>
        <authorList>
            <person name="Sipos G."/>
            <person name="Prasanna A.N."/>
            <person name="Walter M.C."/>
            <person name="O'Connor E."/>
            <person name="Balint B."/>
            <person name="Krizsan K."/>
            <person name="Kiss B."/>
            <person name="Hess J."/>
            <person name="Varga T."/>
            <person name="Slot J."/>
            <person name="Riley R."/>
            <person name="Boka B."/>
            <person name="Rigling D."/>
            <person name="Barry K."/>
            <person name="Lee J."/>
            <person name="Mihaltcheva S."/>
            <person name="LaButti K."/>
            <person name="Lipzen A."/>
            <person name="Waldron R."/>
            <person name="Moloney N.M."/>
            <person name="Sperisen C."/>
            <person name="Kredics L."/>
            <person name="Vagvoelgyi C."/>
            <person name="Patrignani A."/>
            <person name="Fitzpatrick D."/>
            <person name="Nagy I."/>
            <person name="Doyle S."/>
            <person name="Anderson J.B."/>
            <person name="Grigoriev I.V."/>
            <person name="Gueldener U."/>
            <person name="Muensterkoetter M."/>
            <person name="Nagy L.G."/>
        </authorList>
    </citation>
    <scope>NUCLEOTIDE SEQUENCE [LARGE SCALE GENOMIC DNA]</scope>
    <source>
        <strain evidence="3">C18/9</strain>
    </source>
</reference>
<protein>
    <submittedName>
        <fullName evidence="2">Uncharacterized protein</fullName>
    </submittedName>
</protein>
<dbReference type="AlphaFoldDB" id="A0A284S4L8"/>
<proteinExistence type="predicted"/>
<evidence type="ECO:0000313" key="3">
    <source>
        <dbReference type="Proteomes" id="UP000219338"/>
    </source>
</evidence>
<keyword evidence="3" id="KW-1185">Reference proteome</keyword>
<gene>
    <name evidence="1" type="ORF">ARMOST_19417</name>
    <name evidence="2" type="ORF">ARMOST_19424</name>
</gene>
<reference evidence="2" key="2">
    <citation type="submission" date="2017-01" db="EMBL/GenBank/DDBJ databases">
        <authorList>
            <person name="Mah S.A."/>
            <person name="Swanson W.J."/>
            <person name="Moy G.W."/>
            <person name="Vacquier V.D."/>
        </authorList>
    </citation>
    <scope>NUCLEOTIDE SEQUENCE [LARGE SCALE GENOMIC DNA]</scope>
    <source>
        <strain evidence="2">C18/9</strain>
    </source>
</reference>
<dbReference type="EMBL" id="FUEG01000031">
    <property type="protein sequence ID" value="SJL15916.1"/>
    <property type="molecule type" value="Genomic_DNA"/>
</dbReference>
<dbReference type="Proteomes" id="UP000219338">
    <property type="component" value="Unassembled WGS sequence"/>
</dbReference>